<dbReference type="InterPro" id="IPR051941">
    <property type="entry name" value="BG_Antigen-Binding_Lectin"/>
</dbReference>
<keyword evidence="2" id="KW-1185">Reference proteome</keyword>
<comment type="caution">
    <text evidence="1">The sequence shown here is derived from an EMBL/GenBank/DDBJ whole genome shotgun (WGS) entry which is preliminary data.</text>
</comment>
<dbReference type="PANTHER" id="PTHR45713">
    <property type="entry name" value="FTP DOMAIN-CONTAINING PROTEIN"/>
    <property type="match status" value="1"/>
</dbReference>
<dbReference type="InterPro" id="IPR008979">
    <property type="entry name" value="Galactose-bd-like_sf"/>
</dbReference>
<sequence>MVYLLPISLDPYRWLISYRKPATLSSTEGELYASFATDGNFKTIYTEDPGTNYSATLLESTPTLQIDLEMSVPVFRIHIKGIEYNGFDPGQTYLTVRVGDNPTVGSTENPQCGSTMSVNKWQRMTCGKKGRYVNVIRAVPNSGSQFKLVEVAVLKKPLGD</sequence>
<gene>
    <name evidence="1" type="ORF">PACLA_8A014265</name>
</gene>
<evidence type="ECO:0000313" key="2">
    <source>
        <dbReference type="Proteomes" id="UP001152795"/>
    </source>
</evidence>
<organism evidence="1 2">
    <name type="scientific">Paramuricea clavata</name>
    <name type="common">Red gorgonian</name>
    <name type="synonym">Violescent sea-whip</name>
    <dbReference type="NCBI Taxonomy" id="317549"/>
    <lineage>
        <taxon>Eukaryota</taxon>
        <taxon>Metazoa</taxon>
        <taxon>Cnidaria</taxon>
        <taxon>Anthozoa</taxon>
        <taxon>Octocorallia</taxon>
        <taxon>Malacalcyonacea</taxon>
        <taxon>Plexauridae</taxon>
        <taxon>Paramuricea</taxon>
    </lineage>
</organism>
<dbReference type="AlphaFoldDB" id="A0A7D9K5S8"/>
<protein>
    <submittedName>
        <fullName evidence="1">Uncharacterized protein</fullName>
    </submittedName>
</protein>
<dbReference type="Proteomes" id="UP001152795">
    <property type="component" value="Unassembled WGS sequence"/>
</dbReference>
<proteinExistence type="predicted"/>
<dbReference type="EMBL" id="CACRXK020027468">
    <property type="protein sequence ID" value="CAB4040919.1"/>
    <property type="molecule type" value="Genomic_DNA"/>
</dbReference>
<reference evidence="1" key="1">
    <citation type="submission" date="2020-04" db="EMBL/GenBank/DDBJ databases">
        <authorList>
            <person name="Alioto T."/>
            <person name="Alioto T."/>
            <person name="Gomez Garrido J."/>
        </authorList>
    </citation>
    <scope>NUCLEOTIDE SEQUENCE</scope>
    <source>
        <strain evidence="1">A484AB</strain>
    </source>
</reference>
<accession>A0A7D9K5S8</accession>
<dbReference type="Gene3D" id="2.60.120.260">
    <property type="entry name" value="Galactose-binding domain-like"/>
    <property type="match status" value="1"/>
</dbReference>
<name>A0A7D9K5S8_PARCT</name>
<dbReference type="SUPFAM" id="SSF49785">
    <property type="entry name" value="Galactose-binding domain-like"/>
    <property type="match status" value="1"/>
</dbReference>
<evidence type="ECO:0000313" key="1">
    <source>
        <dbReference type="EMBL" id="CAB4040919.1"/>
    </source>
</evidence>
<dbReference type="PANTHER" id="PTHR45713:SF6">
    <property type="entry name" value="F5_8 TYPE C DOMAIN-CONTAINING PROTEIN"/>
    <property type="match status" value="1"/>
</dbReference>